<evidence type="ECO:0000259" key="4">
    <source>
        <dbReference type="Pfam" id="PF08241"/>
    </source>
</evidence>
<organism evidence="5 6">
    <name type="scientific">Vibrio marisflavi CECT 7928</name>
    <dbReference type="NCBI Taxonomy" id="634439"/>
    <lineage>
        <taxon>Bacteria</taxon>
        <taxon>Pseudomonadati</taxon>
        <taxon>Pseudomonadota</taxon>
        <taxon>Gammaproteobacteria</taxon>
        <taxon>Vibrionales</taxon>
        <taxon>Vibrionaceae</taxon>
        <taxon>Vibrio</taxon>
    </lineage>
</organism>
<evidence type="ECO:0000256" key="1">
    <source>
        <dbReference type="ARBA" id="ARBA00008361"/>
    </source>
</evidence>
<evidence type="ECO:0000256" key="3">
    <source>
        <dbReference type="ARBA" id="ARBA00022679"/>
    </source>
</evidence>
<comment type="caution">
    <text evidence="5">The sequence shown here is derived from an EMBL/GenBank/DDBJ whole genome shotgun (WGS) entry which is preliminary data.</text>
</comment>
<evidence type="ECO:0000256" key="2">
    <source>
        <dbReference type="ARBA" id="ARBA00022603"/>
    </source>
</evidence>
<dbReference type="Gene3D" id="3.40.50.150">
    <property type="entry name" value="Vaccinia Virus protein VP39"/>
    <property type="match status" value="1"/>
</dbReference>
<reference evidence="5" key="1">
    <citation type="submission" date="2021-11" db="EMBL/GenBank/DDBJ databases">
        <authorList>
            <person name="Rodrigo-Torres L."/>
            <person name="Arahal R. D."/>
            <person name="Lucena T."/>
        </authorList>
    </citation>
    <scope>NUCLEOTIDE SEQUENCE</scope>
    <source>
        <strain evidence="5">CECT 7928</strain>
    </source>
</reference>
<dbReference type="InterPro" id="IPR013216">
    <property type="entry name" value="Methyltransf_11"/>
</dbReference>
<dbReference type="PANTHER" id="PTHR44942:SF4">
    <property type="entry name" value="METHYLTRANSFERASE TYPE 11 DOMAIN-CONTAINING PROTEIN"/>
    <property type="match status" value="1"/>
</dbReference>
<dbReference type="EMBL" id="CAKLDM010000002">
    <property type="protein sequence ID" value="CAH0539933.1"/>
    <property type="molecule type" value="Genomic_DNA"/>
</dbReference>
<accession>A0ABN8E5H2</accession>
<gene>
    <name evidence="5" type="ORF">VMF7928_02531</name>
</gene>
<evidence type="ECO:0000313" key="6">
    <source>
        <dbReference type="Proteomes" id="UP000838748"/>
    </source>
</evidence>
<comment type="similarity">
    <text evidence="1">Belongs to the methyltransferase superfamily.</text>
</comment>
<sequence>MNDSKQRFSTRVEDYEKYRPSYPNSLLKKILEHTGSATIPVVADVGSGTGIFTELLLEYGAEVFAVEPNEEMRHAAEVKLIGNSKFVSKNGSAECTGLLDDSVDLVTAAQAFHWFNNQETKAEFARILRENGRLALIWNDRKYGEGCQAAYEDVLKKYATDYSQVNHQNLSEQQLASFFCNNEMDTFSFINTQEFDFEGMLGRLRSCSYCPKESSQDYQAAVAELKTAFEKYSVNGRVQFEYDCKLYIGKIQC</sequence>
<dbReference type="Proteomes" id="UP000838748">
    <property type="component" value="Unassembled WGS sequence"/>
</dbReference>
<dbReference type="SUPFAM" id="SSF53335">
    <property type="entry name" value="S-adenosyl-L-methionine-dependent methyltransferases"/>
    <property type="match status" value="1"/>
</dbReference>
<dbReference type="InterPro" id="IPR051052">
    <property type="entry name" value="Diverse_substrate_MTase"/>
</dbReference>
<dbReference type="PANTHER" id="PTHR44942">
    <property type="entry name" value="METHYLTRANSF_11 DOMAIN-CONTAINING PROTEIN"/>
    <property type="match status" value="1"/>
</dbReference>
<keyword evidence="2" id="KW-0489">Methyltransferase</keyword>
<feature type="domain" description="Methyltransferase type 11" evidence="4">
    <location>
        <begin position="44"/>
        <end position="135"/>
    </location>
</feature>
<dbReference type="CDD" id="cd02440">
    <property type="entry name" value="AdoMet_MTases"/>
    <property type="match status" value="1"/>
</dbReference>
<dbReference type="Pfam" id="PF08241">
    <property type="entry name" value="Methyltransf_11"/>
    <property type="match status" value="1"/>
</dbReference>
<dbReference type="InterPro" id="IPR029063">
    <property type="entry name" value="SAM-dependent_MTases_sf"/>
</dbReference>
<keyword evidence="3" id="KW-0808">Transferase</keyword>
<evidence type="ECO:0000313" key="5">
    <source>
        <dbReference type="EMBL" id="CAH0539933.1"/>
    </source>
</evidence>
<name>A0ABN8E5H2_9VIBR</name>
<keyword evidence="6" id="KW-1185">Reference proteome</keyword>
<dbReference type="RefSeq" id="WP_237361979.1">
    <property type="nucleotide sequence ID" value="NZ_CAKLDM010000002.1"/>
</dbReference>
<protein>
    <recommendedName>
        <fullName evidence="4">Methyltransferase type 11 domain-containing protein</fullName>
    </recommendedName>
</protein>
<proteinExistence type="inferred from homology"/>